<organism evidence="1 2">
    <name type="scientific">Octopus vulgaris</name>
    <name type="common">Common octopus</name>
    <dbReference type="NCBI Taxonomy" id="6645"/>
    <lineage>
        <taxon>Eukaryota</taxon>
        <taxon>Metazoa</taxon>
        <taxon>Spiralia</taxon>
        <taxon>Lophotrochozoa</taxon>
        <taxon>Mollusca</taxon>
        <taxon>Cephalopoda</taxon>
        <taxon>Coleoidea</taxon>
        <taxon>Octopodiformes</taxon>
        <taxon>Octopoda</taxon>
        <taxon>Incirrata</taxon>
        <taxon>Octopodidae</taxon>
        <taxon>Octopus</taxon>
    </lineage>
</organism>
<dbReference type="AlphaFoldDB" id="A0AA36AZC2"/>
<dbReference type="Proteomes" id="UP001162480">
    <property type="component" value="Chromosome 6"/>
</dbReference>
<accession>A0AA36AZC2</accession>
<gene>
    <name evidence="1" type="ORF">OCTVUL_1B003450</name>
</gene>
<keyword evidence="2" id="KW-1185">Reference proteome</keyword>
<dbReference type="EMBL" id="OX597819">
    <property type="protein sequence ID" value="CAI9724331.1"/>
    <property type="molecule type" value="Genomic_DNA"/>
</dbReference>
<proteinExistence type="predicted"/>
<evidence type="ECO:0000313" key="1">
    <source>
        <dbReference type="EMBL" id="CAI9724331.1"/>
    </source>
</evidence>
<evidence type="ECO:0000313" key="2">
    <source>
        <dbReference type="Proteomes" id="UP001162480"/>
    </source>
</evidence>
<reference evidence="1" key="1">
    <citation type="submission" date="2023-08" db="EMBL/GenBank/DDBJ databases">
        <authorList>
            <person name="Alioto T."/>
            <person name="Alioto T."/>
            <person name="Gomez Garrido J."/>
        </authorList>
    </citation>
    <scope>NUCLEOTIDE SEQUENCE</scope>
</reference>
<name>A0AA36AZC2_OCTVU</name>
<sequence>MASKENSLLKNDKPVLEICLIIGDSCGGGCDGCGGCDGDVYDCNSGWCRCIFFHGCSAGCGGGVDEMAGVEMAYKTMKDNRGTKAVVFAFGRVGVGIGSGVGGSRGDCGQAELELLML</sequence>
<protein>
    <submittedName>
        <fullName evidence="1">Uncharacterized protein</fullName>
    </submittedName>
</protein>